<evidence type="ECO:0000313" key="3">
    <source>
        <dbReference type="RefSeq" id="XP_013163356.1"/>
    </source>
</evidence>
<dbReference type="AlphaFoldDB" id="A0AAJ6Z1S3"/>
<dbReference type="RefSeq" id="XP_013163356.1">
    <property type="nucleotide sequence ID" value="XM_013307902.1"/>
</dbReference>
<dbReference type="KEGG" id="pxu:106114627"/>
<dbReference type="Pfam" id="PF00135">
    <property type="entry name" value="COesterase"/>
    <property type="match status" value="1"/>
</dbReference>
<accession>A0AAJ6Z1S3</accession>
<gene>
    <name evidence="3" type="primary">LOC106114627</name>
</gene>
<keyword evidence="1" id="KW-0325">Glycoprotein</keyword>
<dbReference type="InterPro" id="IPR029058">
    <property type="entry name" value="AB_hydrolase_fold"/>
</dbReference>
<evidence type="ECO:0000259" key="2">
    <source>
        <dbReference type="Pfam" id="PF00135"/>
    </source>
</evidence>
<dbReference type="SUPFAM" id="SSF53474">
    <property type="entry name" value="alpha/beta-Hydrolases"/>
    <property type="match status" value="1"/>
</dbReference>
<reference evidence="3" key="1">
    <citation type="submission" date="2025-08" db="UniProtKB">
        <authorList>
            <consortium name="RefSeq"/>
        </authorList>
    </citation>
    <scope>IDENTIFICATION</scope>
</reference>
<dbReference type="GeneID" id="106114627"/>
<organism evidence="3">
    <name type="scientific">Papilio xuthus</name>
    <name type="common">Asian swallowtail butterfly</name>
    <dbReference type="NCBI Taxonomy" id="66420"/>
    <lineage>
        <taxon>Eukaryota</taxon>
        <taxon>Metazoa</taxon>
        <taxon>Ecdysozoa</taxon>
        <taxon>Arthropoda</taxon>
        <taxon>Hexapoda</taxon>
        <taxon>Insecta</taxon>
        <taxon>Pterygota</taxon>
        <taxon>Neoptera</taxon>
        <taxon>Endopterygota</taxon>
        <taxon>Lepidoptera</taxon>
        <taxon>Glossata</taxon>
        <taxon>Ditrysia</taxon>
        <taxon>Papilionoidea</taxon>
        <taxon>Papilionidae</taxon>
        <taxon>Papilioninae</taxon>
        <taxon>Papilio</taxon>
    </lineage>
</organism>
<sequence>MAVLPETPTPEDQAIIDKMTTMWTNFVKYGDPTPETTELLPVKWIPITEDTLNYLEIDIEQTLKKRAIQERIAFWDLYYKMNKQHIKGYRNTEL</sequence>
<proteinExistence type="predicted"/>
<dbReference type="Gene3D" id="3.40.50.1820">
    <property type="entry name" value="alpha/beta hydrolase"/>
    <property type="match status" value="1"/>
</dbReference>
<dbReference type="Proteomes" id="UP000694872">
    <property type="component" value="Unplaced"/>
</dbReference>
<feature type="domain" description="Carboxylesterase type B" evidence="2">
    <location>
        <begin position="7"/>
        <end position="75"/>
    </location>
</feature>
<dbReference type="InterPro" id="IPR002018">
    <property type="entry name" value="CarbesteraseB"/>
</dbReference>
<name>A0AAJ6Z1S3_PAPXU</name>
<protein>
    <submittedName>
        <fullName evidence="3">Bile salt-activated lipase-like</fullName>
    </submittedName>
</protein>
<evidence type="ECO:0000256" key="1">
    <source>
        <dbReference type="ARBA" id="ARBA00023180"/>
    </source>
</evidence>